<dbReference type="Gene3D" id="1.20.200.10">
    <property type="entry name" value="Fumarase/aspartase (Central domain)"/>
    <property type="match status" value="1"/>
</dbReference>
<organism evidence="2 3">
    <name type="scientific">Spirochaeta africana (strain ATCC 700263 / DSM 8902 / Z-7692)</name>
    <dbReference type="NCBI Taxonomy" id="889378"/>
    <lineage>
        <taxon>Bacteria</taxon>
        <taxon>Pseudomonadati</taxon>
        <taxon>Spirochaetota</taxon>
        <taxon>Spirochaetia</taxon>
        <taxon>Spirochaetales</taxon>
        <taxon>Spirochaetaceae</taxon>
        <taxon>Spirochaeta</taxon>
    </lineage>
</organism>
<gene>
    <name evidence="2" type="ordered locus">Spiaf_1760</name>
</gene>
<dbReference type="PANTHER" id="PTHR10362">
    <property type="entry name" value="HISTIDINE AMMONIA-LYASE"/>
    <property type="match status" value="1"/>
</dbReference>
<reference evidence="3" key="1">
    <citation type="journal article" date="2013" name="Stand. Genomic Sci.">
        <title>Complete genome sequence of the halophilic bacterium Spirochaeta africana type strain (Z-7692(T)) from the alkaline Lake Magadi in the East African Rift.</title>
        <authorList>
            <person name="Liolos K."/>
            <person name="Abt B."/>
            <person name="Scheuner C."/>
            <person name="Teshima H."/>
            <person name="Held B."/>
            <person name="Lapidus A."/>
            <person name="Nolan M."/>
            <person name="Lucas S."/>
            <person name="Deshpande S."/>
            <person name="Cheng J.F."/>
            <person name="Tapia R."/>
            <person name="Goodwin L.A."/>
            <person name="Pitluck S."/>
            <person name="Pagani I."/>
            <person name="Ivanova N."/>
            <person name="Mavromatis K."/>
            <person name="Mikhailova N."/>
            <person name="Huntemann M."/>
            <person name="Pati A."/>
            <person name="Chen A."/>
            <person name="Palaniappan K."/>
            <person name="Land M."/>
            <person name="Rohde M."/>
            <person name="Tindall B.J."/>
            <person name="Detter J.C."/>
            <person name="Goker M."/>
            <person name="Bristow J."/>
            <person name="Eisen J.A."/>
            <person name="Markowitz V."/>
            <person name="Hugenholtz P."/>
            <person name="Woyke T."/>
            <person name="Klenk H.P."/>
            <person name="Kyrpides N.C."/>
        </authorList>
    </citation>
    <scope>NUCLEOTIDE SEQUENCE</scope>
    <source>
        <strain evidence="3">ATCC 700263 / DSM 8902 / Z-7692</strain>
    </source>
</reference>
<dbReference type="SUPFAM" id="SSF48557">
    <property type="entry name" value="L-aspartase-like"/>
    <property type="match status" value="1"/>
</dbReference>
<dbReference type="CDD" id="cd00332">
    <property type="entry name" value="PAL-HAL"/>
    <property type="match status" value="1"/>
</dbReference>
<keyword evidence="3" id="KW-1185">Reference proteome</keyword>
<evidence type="ECO:0000256" key="1">
    <source>
        <dbReference type="ARBA" id="ARBA00023239"/>
    </source>
</evidence>
<dbReference type="Gene3D" id="1.10.275.10">
    <property type="entry name" value="Fumarase/aspartase (N-terminal domain)"/>
    <property type="match status" value="1"/>
</dbReference>
<dbReference type="InterPro" id="IPR008948">
    <property type="entry name" value="L-Aspartase-like"/>
</dbReference>
<accession>H9UJX4</accession>
<dbReference type="KEGG" id="sfc:Spiaf_1760"/>
<sequence>MIKLQHFLYSFYKDVVAVAHLGLEHMDLNLGGGHLVVKYVLEHRVQIICRNTLFELAVKLRLIGAGGNLGKEILADYLFRISTGDRTFSLVVGKDTAVLVELDSTERQIINLAVTDFCHNISDIIGTEFDNFHLASILSRYRECDTTKVLTENSMSNQKFILESGSGQLLSLDDFILIIDQPASIELADSVYSRAEESCSLLHTLVEQGSSVYGVTTGFGAQGDMTIPAEQRQALQAAVIEYHGAGVGPVLSERESRAVLLARIVSLAQGKSGVRPALLAHMARIFNSGIAPVIPSRGSVGASGDLTPLSYVAAVLAGKREAWVKGRRVPAADALQSAGIEPWSWDMKEGLALVNGTAVMTALAALGLQDARRLAEWSDRITAAAAEAMQLAEEPFSSWVQESKHHPGQIASAAAVRQGAALQNTEISRQHQPNTGSNIQPRYSMRCAPQANGVLHDTVAMTRIWIERELNSANDNPLFDSRDGRVYHTGNFYGGHISAAADYLRIAIATTANLLDRQLQLLLEGSTGLPVNLVPPPADGEESAQPCFALKALGITTSALSAEVQHLAAPVSLLSRPTESGNQDVVSMGTLSALKLRESARVGFLLAAHTLTAAAQAAEIAGSPGPAVRKLIKYVREDVPLVRENVALGDRLEQLAVRMTASFY</sequence>
<dbReference type="EMBL" id="CP003282">
    <property type="protein sequence ID" value="AFG37817.1"/>
    <property type="molecule type" value="Genomic_DNA"/>
</dbReference>
<dbReference type="PATRIC" id="fig|889378.3.peg.1747"/>
<dbReference type="Proteomes" id="UP000007383">
    <property type="component" value="Chromosome"/>
</dbReference>
<name>H9UJX4_SPIAZ</name>
<dbReference type="eggNOG" id="COG2986">
    <property type="taxonomic scope" value="Bacteria"/>
</dbReference>
<proteinExistence type="predicted"/>
<evidence type="ECO:0000313" key="3">
    <source>
        <dbReference type="Proteomes" id="UP000007383"/>
    </source>
</evidence>
<dbReference type="PROSITE" id="PS00488">
    <property type="entry name" value="PAL_HISTIDASE"/>
    <property type="match status" value="1"/>
</dbReference>
<dbReference type="InterPro" id="IPR001106">
    <property type="entry name" value="Aromatic_Lyase"/>
</dbReference>
<dbReference type="Pfam" id="PF00221">
    <property type="entry name" value="Lyase_aromatic"/>
    <property type="match status" value="1"/>
</dbReference>
<dbReference type="AlphaFoldDB" id="H9UJX4"/>
<dbReference type="STRING" id="889378.Spiaf_1760"/>
<dbReference type="InterPro" id="IPR022313">
    <property type="entry name" value="Phe/His_NH3-lyase_AS"/>
</dbReference>
<keyword evidence="1 2" id="KW-0456">Lyase</keyword>
<dbReference type="HOGENOM" id="CLU_014801_4_1_12"/>
<dbReference type="FunFam" id="1.10.275.10:FF:000005">
    <property type="entry name" value="Histidine ammonia-lyase"/>
    <property type="match status" value="1"/>
</dbReference>
<dbReference type="InterPro" id="IPR024083">
    <property type="entry name" value="Fumarase/histidase_N"/>
</dbReference>
<dbReference type="GO" id="GO:0016841">
    <property type="term" value="F:ammonia-lyase activity"/>
    <property type="evidence" value="ECO:0007669"/>
    <property type="project" value="InterPro"/>
</dbReference>
<evidence type="ECO:0000313" key="2">
    <source>
        <dbReference type="EMBL" id="AFG37817.1"/>
    </source>
</evidence>
<protein>
    <submittedName>
        <fullName evidence="2">Histidine ammonia-lyase</fullName>
    </submittedName>
</protein>